<dbReference type="AlphaFoldDB" id="A0A8H5HQK4"/>
<evidence type="ECO:0000256" key="5">
    <source>
        <dbReference type="SAM" id="MobiDB-lite"/>
    </source>
</evidence>
<evidence type="ECO:0000256" key="3">
    <source>
        <dbReference type="ARBA" id="ARBA00021502"/>
    </source>
</evidence>
<sequence>MIVFIKKNEPPPTLKASIRLLRVIFSAGVGVPEYQRQVATPNVPKFTAAIIGLAEKHEEEELRVLILETLTRLVPLYPTLHRASHSALSALSLRFLNGSAPQPTNNSLLEAASGLYSVLHYTGGKVGAANLWRKSVDETLAFAWTAFSALRTTFPFEADNVVAASPSIDEALITIPLNLDRLRCCTVVLCDLLSSTTQRPVQVPLGPIIKFISALLSCTKDDNASLFSFYPAFAFYSHTFIQGREHADPAIQAMELSILPNFWKLSCDVITCLAKCACHHLTPHLTRLLSYLTFHLEQKPIPSQRLFLLSAIQHLLTHCHVLDSPLVPTRLAKAVLPSLSIILATPSDVQRTEVSVAASQKSRKGKKRARGYEGDEVFKLSRDVICPGSDEGRVLLITLEVMRLLLRNPNLSPALQSISARVLLSMLLALPQISPASLSPDLKFHNNLLQSLQSVNTELGSGSTSVMSKSLGLIVRATLLENSDDTFRNLEYLLHPRVPPLVRSLPHVESLSLFRAEEPQEEADVREELGLQGAFPDRPITTHDTQDVVMEDDSRTAPKINDENPVTIHGQQPPAKPVPAVPTISNVNVQQAAAATLPRAHVEPPRPQPAVIESAPARPVIPPQHAAVPAQEEDEDEEMPAINMDSDSDEY</sequence>
<comment type="similarity">
    <text evidence="2">Belongs to the RIX1/PELP1 family.</text>
</comment>
<evidence type="ECO:0000256" key="2">
    <source>
        <dbReference type="ARBA" id="ARBA00010511"/>
    </source>
</evidence>
<dbReference type="InterPro" id="IPR012583">
    <property type="entry name" value="RIX1_N"/>
</dbReference>
<protein>
    <recommendedName>
        <fullName evidence="3">Pre-rRNA-processing protein RIX1</fullName>
    </recommendedName>
</protein>
<dbReference type="InterPro" id="IPR016024">
    <property type="entry name" value="ARM-type_fold"/>
</dbReference>
<dbReference type="PANTHER" id="PTHR34105">
    <property type="entry name" value="PROLINE-, GLUTAMIC ACID- AND LEUCINE-RICH PROTEIN 1"/>
    <property type="match status" value="1"/>
</dbReference>
<dbReference type="PANTHER" id="PTHR34105:SF1">
    <property type="entry name" value="PROLINE-, GLUTAMIC ACID- AND LEUCINE-RICH PROTEIN 1"/>
    <property type="match status" value="1"/>
</dbReference>
<dbReference type="Proteomes" id="UP000565441">
    <property type="component" value="Unassembled WGS sequence"/>
</dbReference>
<keyword evidence="4" id="KW-0539">Nucleus</keyword>
<comment type="caution">
    <text evidence="7">The sequence shown here is derived from an EMBL/GenBank/DDBJ whole genome shotgun (WGS) entry which is preliminary data.</text>
</comment>
<evidence type="ECO:0000313" key="7">
    <source>
        <dbReference type="EMBL" id="KAF5387632.1"/>
    </source>
</evidence>
<organism evidence="7 8">
    <name type="scientific">Tricholomella constricta</name>
    <dbReference type="NCBI Taxonomy" id="117010"/>
    <lineage>
        <taxon>Eukaryota</taxon>
        <taxon>Fungi</taxon>
        <taxon>Dikarya</taxon>
        <taxon>Basidiomycota</taxon>
        <taxon>Agaricomycotina</taxon>
        <taxon>Agaricomycetes</taxon>
        <taxon>Agaricomycetidae</taxon>
        <taxon>Agaricales</taxon>
        <taxon>Tricholomatineae</taxon>
        <taxon>Lyophyllaceae</taxon>
        <taxon>Tricholomella</taxon>
    </lineage>
</organism>
<dbReference type="OrthoDB" id="20900at2759"/>
<proteinExistence type="inferred from homology"/>
<comment type="subcellular location">
    <subcellularLocation>
        <location evidence="1">Nucleus</location>
    </subcellularLocation>
</comment>
<gene>
    <name evidence="7" type="ORF">D9615_000575</name>
</gene>
<evidence type="ECO:0000313" key="8">
    <source>
        <dbReference type="Proteomes" id="UP000565441"/>
    </source>
</evidence>
<evidence type="ECO:0000259" key="6">
    <source>
        <dbReference type="Pfam" id="PF08167"/>
    </source>
</evidence>
<accession>A0A8H5HQK4</accession>
<feature type="region of interest" description="Disordered" evidence="5">
    <location>
        <begin position="557"/>
        <end position="577"/>
    </location>
</feature>
<dbReference type="SUPFAM" id="SSF48371">
    <property type="entry name" value="ARM repeat"/>
    <property type="match status" value="1"/>
</dbReference>
<feature type="region of interest" description="Disordered" evidence="5">
    <location>
        <begin position="596"/>
        <end position="651"/>
    </location>
</feature>
<dbReference type="Pfam" id="PF08167">
    <property type="entry name" value="RIX1"/>
    <property type="match status" value="1"/>
</dbReference>
<dbReference type="EMBL" id="JAACJP010000001">
    <property type="protein sequence ID" value="KAF5387632.1"/>
    <property type="molecule type" value="Genomic_DNA"/>
</dbReference>
<keyword evidence="8" id="KW-1185">Reference proteome</keyword>
<feature type="domain" description="Pre-rRNA-processing protein RIX1 N-terminal" evidence="6">
    <location>
        <begin position="3"/>
        <end position="102"/>
    </location>
</feature>
<name>A0A8H5HQK4_9AGAR</name>
<dbReference type="GO" id="GO:0006364">
    <property type="term" value="P:rRNA processing"/>
    <property type="evidence" value="ECO:0007669"/>
    <property type="project" value="TreeGrafter"/>
</dbReference>
<reference evidence="7 8" key="1">
    <citation type="journal article" date="2020" name="ISME J.">
        <title>Uncovering the hidden diversity of litter-decomposition mechanisms in mushroom-forming fungi.</title>
        <authorList>
            <person name="Floudas D."/>
            <person name="Bentzer J."/>
            <person name="Ahren D."/>
            <person name="Johansson T."/>
            <person name="Persson P."/>
            <person name="Tunlid A."/>
        </authorList>
    </citation>
    <scope>NUCLEOTIDE SEQUENCE [LARGE SCALE GENOMIC DNA]</scope>
    <source>
        <strain evidence="7 8">CBS 661.87</strain>
    </source>
</reference>
<dbReference type="GO" id="GO:0005634">
    <property type="term" value="C:nucleus"/>
    <property type="evidence" value="ECO:0007669"/>
    <property type="project" value="UniProtKB-SubCell"/>
</dbReference>
<evidence type="ECO:0000256" key="4">
    <source>
        <dbReference type="ARBA" id="ARBA00023242"/>
    </source>
</evidence>
<evidence type="ECO:0000256" key="1">
    <source>
        <dbReference type="ARBA" id="ARBA00004123"/>
    </source>
</evidence>